<feature type="domain" description="Glycosyl transferase family 28 C-terminal" evidence="5">
    <location>
        <begin position="207"/>
        <end position="346"/>
    </location>
</feature>
<dbReference type="GO" id="GO:0016020">
    <property type="term" value="C:membrane"/>
    <property type="evidence" value="ECO:0007669"/>
    <property type="project" value="UniProtKB-SubCell"/>
</dbReference>
<dbReference type="OrthoDB" id="9815663at2"/>
<comment type="caution">
    <text evidence="7">The sequence shown here is derived from an EMBL/GenBank/DDBJ whole genome shotgun (WGS) entry which is preliminary data.</text>
</comment>
<sequence length="369" mass="41301">MRTILILTSKTGGGHVSLAEALRDLLQASASDDLRIEIVDPQASFFHWHYRLVSRYALWLWSAEFKLIDTPARARLAHHVFTTLVARSLRATIQRLQPSIIITTYPFLTYEVIQVLQSLGSTIPFAMLFTDPLALHASWLTEKRASVVLAPTRETYQRAEGVGFVPARLHQVGWPVRAQFRQQALQANATRRATILQELGLNPDRFTVFLQGGGEGAAQFGQAVEQLLSIDDKLQIILATGTNHALQARFQQVKNVYPLPFTKEIASYMAAADVIMGKAGPNMLFEAVTLGKPFIATTYIPGQEEANLEFIQQHKLGWVALTLDEQCTLLQKLVTQSEILQKMEQTVAAYQQWNNAQTDLIVPLLKQLL</sequence>
<dbReference type="AlphaFoldDB" id="A0A402AGR7"/>
<organism evidence="7 8">
    <name type="scientific">Dictyobacter kobayashii</name>
    <dbReference type="NCBI Taxonomy" id="2014872"/>
    <lineage>
        <taxon>Bacteria</taxon>
        <taxon>Bacillati</taxon>
        <taxon>Chloroflexota</taxon>
        <taxon>Ktedonobacteria</taxon>
        <taxon>Ktedonobacterales</taxon>
        <taxon>Dictyobacteraceae</taxon>
        <taxon>Dictyobacter</taxon>
    </lineage>
</organism>
<dbReference type="Proteomes" id="UP000287188">
    <property type="component" value="Unassembled WGS sequence"/>
</dbReference>
<comment type="subcellular location">
    <subcellularLocation>
        <location evidence="1">Membrane</location>
    </subcellularLocation>
</comment>
<evidence type="ECO:0000259" key="6">
    <source>
        <dbReference type="Pfam" id="PF06925"/>
    </source>
</evidence>
<keyword evidence="3" id="KW-0328">Glycosyltransferase</keyword>
<dbReference type="Pfam" id="PF06925">
    <property type="entry name" value="MGDG_synth"/>
    <property type="match status" value="1"/>
</dbReference>
<dbReference type="GO" id="GO:0016758">
    <property type="term" value="F:hexosyltransferase activity"/>
    <property type="evidence" value="ECO:0007669"/>
    <property type="project" value="InterPro"/>
</dbReference>
<protein>
    <submittedName>
        <fullName evidence="7">Galactosyldiacylglycerol synthase</fullName>
    </submittedName>
</protein>
<dbReference type="GO" id="GO:0009247">
    <property type="term" value="P:glycolipid biosynthetic process"/>
    <property type="evidence" value="ECO:0007669"/>
    <property type="project" value="InterPro"/>
</dbReference>
<dbReference type="EMBL" id="BIFS01000001">
    <property type="protein sequence ID" value="GCE18289.1"/>
    <property type="molecule type" value="Genomic_DNA"/>
</dbReference>
<evidence type="ECO:0000259" key="5">
    <source>
        <dbReference type="Pfam" id="PF04101"/>
    </source>
</evidence>
<dbReference type="SUPFAM" id="SSF53756">
    <property type="entry name" value="UDP-Glycosyltransferase/glycogen phosphorylase"/>
    <property type="match status" value="1"/>
</dbReference>
<proteinExistence type="inferred from homology"/>
<evidence type="ECO:0000256" key="3">
    <source>
        <dbReference type="ARBA" id="ARBA00022676"/>
    </source>
</evidence>
<dbReference type="PANTHER" id="PTHR43025">
    <property type="entry name" value="MONOGALACTOSYLDIACYLGLYCEROL SYNTHASE"/>
    <property type="match status" value="1"/>
</dbReference>
<dbReference type="InterPro" id="IPR050519">
    <property type="entry name" value="Glycosyltransf_28_UgtP"/>
</dbReference>
<dbReference type="Gene3D" id="3.40.50.2000">
    <property type="entry name" value="Glycogen Phosphorylase B"/>
    <property type="match status" value="1"/>
</dbReference>
<dbReference type="InterPro" id="IPR007235">
    <property type="entry name" value="Glyco_trans_28_C"/>
</dbReference>
<evidence type="ECO:0000256" key="2">
    <source>
        <dbReference type="ARBA" id="ARBA00006962"/>
    </source>
</evidence>
<name>A0A402AGR7_9CHLR</name>
<dbReference type="InterPro" id="IPR009695">
    <property type="entry name" value="Diacylglyc_glucosyltr_N"/>
</dbReference>
<evidence type="ECO:0000256" key="4">
    <source>
        <dbReference type="ARBA" id="ARBA00022679"/>
    </source>
</evidence>
<gene>
    <name evidence="7" type="ORF">KDK_20890</name>
</gene>
<keyword evidence="8" id="KW-1185">Reference proteome</keyword>
<evidence type="ECO:0000256" key="1">
    <source>
        <dbReference type="ARBA" id="ARBA00004370"/>
    </source>
</evidence>
<dbReference type="Pfam" id="PF04101">
    <property type="entry name" value="Glyco_tran_28_C"/>
    <property type="match status" value="1"/>
</dbReference>
<dbReference type="PANTHER" id="PTHR43025:SF3">
    <property type="entry name" value="MONOGALACTOSYLDIACYLGLYCEROL SYNTHASE 1, CHLOROPLASTIC"/>
    <property type="match status" value="1"/>
</dbReference>
<evidence type="ECO:0000313" key="8">
    <source>
        <dbReference type="Proteomes" id="UP000287188"/>
    </source>
</evidence>
<reference evidence="8" key="1">
    <citation type="submission" date="2018-12" db="EMBL/GenBank/DDBJ databases">
        <title>Tengunoibacter tsumagoiensis gen. nov., sp. nov., Dictyobacter kobayashii sp. nov., D. alpinus sp. nov., and D. joshuensis sp. nov. and description of Dictyobacteraceae fam. nov. within the order Ktedonobacterales isolated from Tengu-no-mugimeshi.</title>
        <authorList>
            <person name="Wang C.M."/>
            <person name="Zheng Y."/>
            <person name="Sakai Y."/>
            <person name="Toyoda A."/>
            <person name="Minakuchi Y."/>
            <person name="Abe K."/>
            <person name="Yokota A."/>
            <person name="Yabe S."/>
        </authorList>
    </citation>
    <scope>NUCLEOTIDE SEQUENCE [LARGE SCALE GENOMIC DNA]</scope>
    <source>
        <strain evidence="8">Uno11</strain>
    </source>
</reference>
<keyword evidence="4" id="KW-0808">Transferase</keyword>
<comment type="similarity">
    <text evidence="2">Belongs to the glycosyltransferase 28 family.</text>
</comment>
<dbReference type="RefSeq" id="WP_126549848.1">
    <property type="nucleotide sequence ID" value="NZ_BIFS01000001.1"/>
</dbReference>
<evidence type="ECO:0000313" key="7">
    <source>
        <dbReference type="EMBL" id="GCE18289.1"/>
    </source>
</evidence>
<feature type="domain" description="Diacylglycerol glucosyltransferase N-terminal" evidence="6">
    <location>
        <begin position="15"/>
        <end position="176"/>
    </location>
</feature>
<accession>A0A402AGR7</accession>